<name>A0A8R1EIZ8_CAEJA</name>
<dbReference type="EnsemblMetazoa" id="CJA37485.1">
    <property type="protein sequence ID" value="CJA37485.1"/>
    <property type="gene ID" value="WBGene00213332"/>
</dbReference>
<protein>
    <submittedName>
        <fullName evidence="1">Uncharacterized protein</fullName>
    </submittedName>
</protein>
<sequence length="172" mass="20032">MGNTVAGDLSSPLEDADMKTWRKNAKELQTYIYLQYKGCQFHDFTDLSRELRITNICFSIYGPPTENAGDLDCVYKSDQRKFAGEVYEKIVEVSKEAPEKKFLLGTLFISCKEQASEKEKRKEYQNIPKQQLLLFLRRYGLIFQQDNASRMPVDWLKIKNRDVFTCPGCFLD</sequence>
<proteinExistence type="predicted"/>
<keyword evidence="2" id="KW-1185">Reference proteome</keyword>
<evidence type="ECO:0000313" key="1">
    <source>
        <dbReference type="EnsemblMetazoa" id="CJA37485.1"/>
    </source>
</evidence>
<dbReference type="AlphaFoldDB" id="A0A8R1EIZ8"/>
<reference evidence="2" key="1">
    <citation type="submission" date="2010-08" db="EMBL/GenBank/DDBJ databases">
        <authorList>
            <consortium name="Caenorhabditis japonica Sequencing Consortium"/>
            <person name="Wilson R.K."/>
        </authorList>
    </citation>
    <scope>NUCLEOTIDE SEQUENCE [LARGE SCALE GENOMIC DNA]</scope>
    <source>
        <strain evidence="2">DF5081</strain>
    </source>
</reference>
<reference evidence="1" key="2">
    <citation type="submission" date="2022-06" db="UniProtKB">
        <authorList>
            <consortium name="EnsemblMetazoa"/>
        </authorList>
    </citation>
    <scope>IDENTIFICATION</scope>
    <source>
        <strain evidence="1">DF5081</strain>
    </source>
</reference>
<organism evidence="1 2">
    <name type="scientific">Caenorhabditis japonica</name>
    <dbReference type="NCBI Taxonomy" id="281687"/>
    <lineage>
        <taxon>Eukaryota</taxon>
        <taxon>Metazoa</taxon>
        <taxon>Ecdysozoa</taxon>
        <taxon>Nematoda</taxon>
        <taxon>Chromadorea</taxon>
        <taxon>Rhabditida</taxon>
        <taxon>Rhabditina</taxon>
        <taxon>Rhabditomorpha</taxon>
        <taxon>Rhabditoidea</taxon>
        <taxon>Rhabditidae</taxon>
        <taxon>Peloderinae</taxon>
        <taxon>Caenorhabditis</taxon>
    </lineage>
</organism>
<accession>A0A8R1EIZ8</accession>
<dbReference type="PANTHER" id="PTHR21115">
    <property type="entry name" value="GH06117P-RELATED"/>
    <property type="match status" value="1"/>
</dbReference>
<dbReference type="Proteomes" id="UP000005237">
    <property type="component" value="Unassembled WGS sequence"/>
</dbReference>
<dbReference type="PANTHER" id="PTHR21115:SF0">
    <property type="entry name" value="GH06117P-RELATED"/>
    <property type="match status" value="1"/>
</dbReference>
<evidence type="ECO:0000313" key="2">
    <source>
        <dbReference type="Proteomes" id="UP000005237"/>
    </source>
</evidence>